<evidence type="ECO:0000256" key="5">
    <source>
        <dbReference type="PIRSR" id="PIRSR000185-2"/>
    </source>
</evidence>
<dbReference type="Gene3D" id="3.40.50.10860">
    <property type="entry name" value="Leucine Dehydrogenase, chain A, domain 1"/>
    <property type="match status" value="1"/>
</dbReference>
<dbReference type="SMART" id="SM00839">
    <property type="entry name" value="ELFV_dehydrog"/>
    <property type="match status" value="1"/>
</dbReference>
<keyword evidence="5" id="KW-0520">NAD</keyword>
<dbReference type="SUPFAM" id="SSF51735">
    <property type="entry name" value="NAD(P)-binding Rossmann-fold domains"/>
    <property type="match status" value="1"/>
</dbReference>
<dbReference type="EMBL" id="WMBR01000005">
    <property type="protein sequence ID" value="MXP23540.1"/>
    <property type="molecule type" value="Genomic_DNA"/>
</dbReference>
<name>A0A6L7GUG5_9ACTN</name>
<dbReference type="InterPro" id="IPR014362">
    <property type="entry name" value="Glu_DH"/>
</dbReference>
<dbReference type="Pfam" id="PF02812">
    <property type="entry name" value="ELFV_dehydrog_N"/>
    <property type="match status" value="1"/>
</dbReference>
<feature type="binding site" evidence="5">
    <location>
        <position position="227"/>
    </location>
    <ligand>
        <name>NAD(+)</name>
        <dbReference type="ChEBI" id="CHEBI:57540"/>
    </ligand>
</feature>
<feature type="binding site" evidence="5">
    <location>
        <position position="356"/>
    </location>
    <ligand>
        <name>substrate</name>
    </ligand>
</feature>
<dbReference type="InterPro" id="IPR006096">
    <property type="entry name" value="Glu/Leu/Phe/Val/Trp_DH_C"/>
</dbReference>
<dbReference type="GO" id="GO:0006538">
    <property type="term" value="P:L-glutamate catabolic process"/>
    <property type="evidence" value="ECO:0007669"/>
    <property type="project" value="TreeGrafter"/>
</dbReference>
<sequence>MTILDSVESTTGPYEDALSQYRASAERLSLEPGVRSVLEHPRREMSVAVPLLRDDGRLEMLTGYRVQHNLARGPGKGGIRYSPLVDLNEVRALAMWMTWKCALLDIPYGGAKGGVTIDPAACTAAELERVTRNFVSGIGPIIGPDTDIPAPDIGTDERTMAWIMDAFSTSAGRSVPGVVTGKPLALGGSQGRVSATAHGVVHVAGLALHHAGLRHRPATAAVHGFGNVGAWTASLLHEKGHSVVAVADRFGAVFNASGLDIPDLRRHVAETGTVLGYREAEPLGCSDDVLSLDVDLLIPASVERVIHDGNVRQVQATVVVEGANGPITTAAGEFLNEAGVVLVPDSLANAGGVVVSYFEWVQAQQGLWWEADEVRGRLDLRMTQAWEQVVSKAAADGTGLRAAATDIAVARVAEACLARGLGH</sequence>
<evidence type="ECO:0000313" key="9">
    <source>
        <dbReference type="EMBL" id="MXP23540.1"/>
    </source>
</evidence>
<organism evidence="9 10">
    <name type="scientific">Gordonia mangrovi</name>
    <dbReference type="NCBI Taxonomy" id="2665643"/>
    <lineage>
        <taxon>Bacteria</taxon>
        <taxon>Bacillati</taxon>
        <taxon>Actinomycetota</taxon>
        <taxon>Actinomycetes</taxon>
        <taxon>Mycobacteriales</taxon>
        <taxon>Gordoniaceae</taxon>
        <taxon>Gordonia</taxon>
    </lineage>
</organism>
<dbReference type="InterPro" id="IPR036291">
    <property type="entry name" value="NAD(P)-bd_dom_sf"/>
</dbReference>
<comment type="similarity">
    <text evidence="1 3 7">Belongs to the Glu/Leu/Phe/Val dehydrogenases family.</text>
</comment>
<dbReference type="PRINTS" id="PR00082">
    <property type="entry name" value="GLFDHDRGNASE"/>
</dbReference>
<proteinExistence type="inferred from homology"/>
<reference evidence="9 10" key="1">
    <citation type="submission" date="2019-11" db="EMBL/GenBank/DDBJ databases">
        <title>Gordonia sp. nov., a novel actinobacterium isolated from mangrove soil in Hainan.</title>
        <authorList>
            <person name="Huang X."/>
            <person name="Xie Y."/>
            <person name="Chu X."/>
            <person name="Xiao K."/>
        </authorList>
    </citation>
    <scope>NUCLEOTIDE SEQUENCE [LARGE SCALE GENOMIC DNA]</scope>
    <source>
        <strain evidence="9 10">HNM0687</strain>
    </source>
</reference>
<feature type="binding site" evidence="5">
    <location>
        <position position="196"/>
    </location>
    <ligand>
        <name>NAD(+)</name>
        <dbReference type="ChEBI" id="CHEBI:57540"/>
    </ligand>
</feature>
<dbReference type="PANTHER" id="PTHR11606:SF13">
    <property type="entry name" value="GLUTAMATE DEHYDROGENASE 1, MITOCHONDRIAL"/>
    <property type="match status" value="1"/>
</dbReference>
<feature type="binding site" evidence="5">
    <location>
        <position position="76"/>
    </location>
    <ligand>
        <name>substrate</name>
    </ligand>
</feature>
<evidence type="ECO:0000256" key="3">
    <source>
        <dbReference type="PIRNR" id="PIRNR000185"/>
    </source>
</evidence>
<evidence type="ECO:0000256" key="2">
    <source>
        <dbReference type="ARBA" id="ARBA00023002"/>
    </source>
</evidence>
<dbReference type="Gene3D" id="3.40.50.720">
    <property type="entry name" value="NAD(P)-binding Rossmann-like Domain"/>
    <property type="match status" value="1"/>
</dbReference>
<dbReference type="InterPro" id="IPR033524">
    <property type="entry name" value="Glu/Leu/Phe/Val_DH_AS"/>
</dbReference>
<dbReference type="PIRSF" id="PIRSF000185">
    <property type="entry name" value="Glu_DH"/>
    <property type="match status" value="1"/>
</dbReference>
<evidence type="ECO:0000259" key="8">
    <source>
        <dbReference type="SMART" id="SM00839"/>
    </source>
</evidence>
<protein>
    <recommendedName>
        <fullName evidence="3">Glutamate dehydrogenase</fullName>
    </recommendedName>
</protein>
<gene>
    <name evidence="9" type="ORF">GIY30_19560</name>
</gene>
<keyword evidence="5" id="KW-0547">Nucleotide-binding</keyword>
<dbReference type="Pfam" id="PF00208">
    <property type="entry name" value="ELFV_dehydrog"/>
    <property type="match status" value="1"/>
</dbReference>
<keyword evidence="2 3" id="KW-0560">Oxidoreductase</keyword>
<evidence type="ECO:0000313" key="10">
    <source>
        <dbReference type="Proteomes" id="UP000475545"/>
    </source>
</evidence>
<dbReference type="Proteomes" id="UP000475545">
    <property type="component" value="Unassembled WGS sequence"/>
</dbReference>
<dbReference type="SUPFAM" id="SSF53223">
    <property type="entry name" value="Aminoacid dehydrogenase-like, N-terminal domain"/>
    <property type="match status" value="1"/>
</dbReference>
<accession>A0A6L7GUG5</accession>
<dbReference type="InterPro" id="IPR046346">
    <property type="entry name" value="Aminoacid_DH-like_N_sf"/>
</dbReference>
<dbReference type="PROSITE" id="PS00074">
    <property type="entry name" value="GLFV_DEHYDROGENASE"/>
    <property type="match status" value="1"/>
</dbReference>
<dbReference type="CDD" id="cd01076">
    <property type="entry name" value="NAD_bind_1_Glu_DH"/>
    <property type="match status" value="1"/>
</dbReference>
<dbReference type="GO" id="GO:0004352">
    <property type="term" value="F:glutamate dehydrogenase (NAD+) activity"/>
    <property type="evidence" value="ECO:0007669"/>
    <property type="project" value="TreeGrafter"/>
</dbReference>
<evidence type="ECO:0000256" key="7">
    <source>
        <dbReference type="RuleBase" id="RU004417"/>
    </source>
</evidence>
<dbReference type="RefSeq" id="WP_160903688.1">
    <property type="nucleotide sequence ID" value="NZ_CP102850.1"/>
</dbReference>
<keyword evidence="10" id="KW-1185">Reference proteome</keyword>
<feature type="active site" description="Proton donor" evidence="4">
    <location>
        <position position="112"/>
    </location>
</feature>
<dbReference type="GO" id="GO:0000166">
    <property type="term" value="F:nucleotide binding"/>
    <property type="evidence" value="ECO:0007669"/>
    <property type="project" value="UniProtKB-KW"/>
</dbReference>
<dbReference type="AlphaFoldDB" id="A0A6L7GUG5"/>
<evidence type="ECO:0000256" key="4">
    <source>
        <dbReference type="PIRSR" id="PIRSR000185-1"/>
    </source>
</evidence>
<feature type="binding site" evidence="5">
    <location>
        <position position="100"/>
    </location>
    <ligand>
        <name>substrate</name>
    </ligand>
</feature>
<dbReference type="InterPro" id="IPR033922">
    <property type="entry name" value="NAD_bind_Glu_DH"/>
</dbReference>
<evidence type="ECO:0000256" key="6">
    <source>
        <dbReference type="PIRSR" id="PIRSR000185-3"/>
    </source>
</evidence>
<evidence type="ECO:0000256" key="1">
    <source>
        <dbReference type="ARBA" id="ARBA00006382"/>
    </source>
</evidence>
<dbReference type="PANTHER" id="PTHR11606">
    <property type="entry name" value="GLUTAMATE DEHYDROGENASE"/>
    <property type="match status" value="1"/>
</dbReference>
<dbReference type="InterPro" id="IPR006095">
    <property type="entry name" value="Glu/Leu/Phe/Val/Trp_DH"/>
</dbReference>
<dbReference type="InterPro" id="IPR006097">
    <property type="entry name" value="Glu/Leu/Phe/Val/Trp_DH_dimer"/>
</dbReference>
<comment type="caution">
    <text evidence="9">The sequence shown here is derived from an EMBL/GenBank/DDBJ whole genome shotgun (WGS) entry which is preliminary data.</text>
</comment>
<feature type="domain" description="Glutamate/phenylalanine/leucine/valine/L-tryptophan dehydrogenase C-terminal" evidence="8">
    <location>
        <begin position="189"/>
        <end position="420"/>
    </location>
</feature>
<feature type="site" description="Important for catalysis" evidence="6">
    <location>
        <position position="152"/>
    </location>
</feature>